<dbReference type="PANTHER" id="PTHR30151:SF20">
    <property type="entry name" value="ABC TRANSPORTER PERMEASE PROTEIN HI_0355-RELATED"/>
    <property type="match status" value="1"/>
</dbReference>
<feature type="transmembrane region" description="Helical" evidence="7">
    <location>
        <begin position="9"/>
        <end position="27"/>
    </location>
</feature>
<keyword evidence="6 7" id="KW-0472">Membrane</keyword>
<evidence type="ECO:0000256" key="4">
    <source>
        <dbReference type="ARBA" id="ARBA00022692"/>
    </source>
</evidence>
<dbReference type="GO" id="GO:0005886">
    <property type="term" value="C:plasma membrane"/>
    <property type="evidence" value="ECO:0007669"/>
    <property type="project" value="UniProtKB-SubCell"/>
</dbReference>
<proteinExistence type="inferred from homology"/>
<dbReference type="OrthoDB" id="8138334at2"/>
<gene>
    <name evidence="9" type="ORF">E4O86_05220</name>
</gene>
<feature type="transmembrane region" description="Helical" evidence="7">
    <location>
        <begin position="223"/>
        <end position="242"/>
    </location>
</feature>
<keyword evidence="5 7" id="KW-1133">Transmembrane helix</keyword>
<dbReference type="SUPFAM" id="SSF161098">
    <property type="entry name" value="MetI-like"/>
    <property type="match status" value="1"/>
</dbReference>
<evidence type="ECO:0000256" key="7">
    <source>
        <dbReference type="RuleBase" id="RU363032"/>
    </source>
</evidence>
<dbReference type="CDD" id="cd06261">
    <property type="entry name" value="TM_PBP2"/>
    <property type="match status" value="1"/>
</dbReference>
<dbReference type="Pfam" id="PF00528">
    <property type="entry name" value="BPD_transp_1"/>
    <property type="match status" value="1"/>
</dbReference>
<comment type="caution">
    <text evidence="9">The sequence shown here is derived from an EMBL/GenBank/DDBJ whole genome shotgun (WGS) entry which is preliminary data.</text>
</comment>
<keyword evidence="10" id="KW-1185">Reference proteome</keyword>
<evidence type="ECO:0000256" key="6">
    <source>
        <dbReference type="ARBA" id="ARBA00023136"/>
    </source>
</evidence>
<dbReference type="PANTHER" id="PTHR30151">
    <property type="entry name" value="ALKANE SULFONATE ABC TRANSPORTER-RELATED, MEMBRANE SUBUNIT"/>
    <property type="match status" value="1"/>
</dbReference>
<organism evidence="9 10">
    <name type="scientific">Propylenella binzhouense</name>
    <dbReference type="NCBI Taxonomy" id="2555902"/>
    <lineage>
        <taxon>Bacteria</taxon>
        <taxon>Pseudomonadati</taxon>
        <taxon>Pseudomonadota</taxon>
        <taxon>Alphaproteobacteria</taxon>
        <taxon>Hyphomicrobiales</taxon>
        <taxon>Propylenellaceae</taxon>
        <taxon>Propylenella</taxon>
    </lineage>
</organism>
<dbReference type="InterPro" id="IPR000515">
    <property type="entry name" value="MetI-like"/>
</dbReference>
<dbReference type="PROSITE" id="PS50928">
    <property type="entry name" value="ABC_TM1"/>
    <property type="match status" value="1"/>
</dbReference>
<dbReference type="InterPro" id="IPR035906">
    <property type="entry name" value="MetI-like_sf"/>
</dbReference>
<comment type="similarity">
    <text evidence="7">Belongs to the binding-protein-dependent transport system permease family.</text>
</comment>
<keyword evidence="2 7" id="KW-0813">Transport</keyword>
<comment type="subcellular location">
    <subcellularLocation>
        <location evidence="1 7">Cell membrane</location>
        <topology evidence="1 7">Multi-pass membrane protein</topology>
    </subcellularLocation>
</comment>
<evidence type="ECO:0000256" key="3">
    <source>
        <dbReference type="ARBA" id="ARBA00022475"/>
    </source>
</evidence>
<name>A0A964T2M3_9HYPH</name>
<dbReference type="RefSeq" id="WP_161139460.1">
    <property type="nucleotide sequence ID" value="NZ_SPKJ01000010.1"/>
</dbReference>
<sequence length="256" mass="27897">MEQDRSRQVALMKLVLLVVVIGGWELGARTGVIPTFWTSSPSLLAINFWESLKANEITYHTWVTMQEALAGLAAGAAVGILLGLVLGVSRVFGPALEPFVIALNSLPRVALAPLIVMFVGIGFASKFLLAFSLVVVPIMLNTYEGIKSVDPQLVNMMRIIHARRDQVFFKVLLPNCVPWIFSALRVAISFAIIGAIVGEFISARAGIGYMIDTASGGFDTTGMIMPLFVLMILAFALDRLFVAASDRLLIWREDAR</sequence>
<accession>A0A964T2M3</accession>
<keyword evidence="3" id="KW-1003">Cell membrane</keyword>
<dbReference type="Proteomes" id="UP000773614">
    <property type="component" value="Unassembled WGS sequence"/>
</dbReference>
<dbReference type="Gene3D" id="1.10.3720.10">
    <property type="entry name" value="MetI-like"/>
    <property type="match status" value="1"/>
</dbReference>
<evidence type="ECO:0000256" key="1">
    <source>
        <dbReference type="ARBA" id="ARBA00004651"/>
    </source>
</evidence>
<keyword evidence="4 7" id="KW-0812">Transmembrane</keyword>
<evidence type="ECO:0000256" key="5">
    <source>
        <dbReference type="ARBA" id="ARBA00022989"/>
    </source>
</evidence>
<dbReference type="AlphaFoldDB" id="A0A964T2M3"/>
<dbReference type="EMBL" id="SPKJ01000010">
    <property type="protein sequence ID" value="MYZ47110.1"/>
    <property type="molecule type" value="Genomic_DNA"/>
</dbReference>
<feature type="domain" description="ABC transmembrane type-1" evidence="8">
    <location>
        <begin position="61"/>
        <end position="241"/>
    </location>
</feature>
<feature type="transmembrane region" description="Helical" evidence="7">
    <location>
        <begin position="68"/>
        <end position="88"/>
    </location>
</feature>
<evidence type="ECO:0000313" key="9">
    <source>
        <dbReference type="EMBL" id="MYZ47110.1"/>
    </source>
</evidence>
<protein>
    <submittedName>
        <fullName evidence="9">ABC transporter permease</fullName>
    </submittedName>
</protein>
<evidence type="ECO:0000256" key="2">
    <source>
        <dbReference type="ARBA" id="ARBA00022448"/>
    </source>
</evidence>
<evidence type="ECO:0000259" key="8">
    <source>
        <dbReference type="PROSITE" id="PS50928"/>
    </source>
</evidence>
<feature type="transmembrane region" description="Helical" evidence="7">
    <location>
        <begin position="167"/>
        <end position="197"/>
    </location>
</feature>
<dbReference type="GO" id="GO:0055085">
    <property type="term" value="P:transmembrane transport"/>
    <property type="evidence" value="ECO:0007669"/>
    <property type="project" value="InterPro"/>
</dbReference>
<reference evidence="9" key="1">
    <citation type="submission" date="2019-03" db="EMBL/GenBank/DDBJ databases">
        <title>Afifella sp. nov., isolated from activated sludge.</title>
        <authorList>
            <person name="Li Q."/>
            <person name="Liu Y."/>
        </authorList>
    </citation>
    <scope>NUCLEOTIDE SEQUENCE</scope>
    <source>
        <strain evidence="9">L72</strain>
    </source>
</reference>
<evidence type="ECO:0000313" key="10">
    <source>
        <dbReference type="Proteomes" id="UP000773614"/>
    </source>
</evidence>